<dbReference type="PRINTS" id="PR00450">
    <property type="entry name" value="RECOVERIN"/>
</dbReference>
<sequence>MVDDRTPRRLLGEQLACLGQLNDQILSSLDENALFDIGAQLANGVNEREFVECMLTVLRRRCHLSGSYSRSVGHYALGLVIMFRSMDLNGNGDLDFNEFLETLFLYGLNRNRASVNRRYNLFGNVGCLRPRQQAKQIT</sequence>
<keyword evidence="1" id="KW-0106">Calcium</keyword>
<evidence type="ECO:0000259" key="2">
    <source>
        <dbReference type="PROSITE" id="PS50222"/>
    </source>
</evidence>
<dbReference type="InterPro" id="IPR002048">
    <property type="entry name" value="EF_hand_dom"/>
</dbReference>
<dbReference type="InterPro" id="IPR018247">
    <property type="entry name" value="EF_Hand_1_Ca_BS"/>
</dbReference>
<protein>
    <recommendedName>
        <fullName evidence="2">EF-hand domain-containing protein</fullName>
    </recommendedName>
</protein>
<dbReference type="GO" id="GO:0005509">
    <property type="term" value="F:calcium ion binding"/>
    <property type="evidence" value="ECO:0007669"/>
    <property type="project" value="InterPro"/>
</dbReference>
<dbReference type="EMBL" id="HACM01001824">
    <property type="protein sequence ID" value="CRZ02266.1"/>
    <property type="molecule type" value="Transcribed_RNA"/>
</dbReference>
<evidence type="ECO:0000256" key="1">
    <source>
        <dbReference type="ARBA" id="ARBA00022837"/>
    </source>
</evidence>
<dbReference type="AlphaFoldDB" id="A0A0H5QLN6"/>
<dbReference type="InterPro" id="IPR011992">
    <property type="entry name" value="EF-hand-dom_pair"/>
</dbReference>
<evidence type="ECO:0000313" key="3">
    <source>
        <dbReference type="EMBL" id="CRZ02266.1"/>
    </source>
</evidence>
<dbReference type="SUPFAM" id="SSF47473">
    <property type="entry name" value="EF-hand"/>
    <property type="match status" value="1"/>
</dbReference>
<organism evidence="3">
    <name type="scientific">Spongospora subterranea</name>
    <dbReference type="NCBI Taxonomy" id="70186"/>
    <lineage>
        <taxon>Eukaryota</taxon>
        <taxon>Sar</taxon>
        <taxon>Rhizaria</taxon>
        <taxon>Endomyxa</taxon>
        <taxon>Phytomyxea</taxon>
        <taxon>Plasmodiophorida</taxon>
        <taxon>Plasmodiophoridae</taxon>
        <taxon>Spongospora</taxon>
    </lineage>
</organism>
<feature type="non-terminal residue" evidence="3">
    <location>
        <position position="138"/>
    </location>
</feature>
<dbReference type="PROSITE" id="PS50222">
    <property type="entry name" value="EF_HAND_2"/>
    <property type="match status" value="1"/>
</dbReference>
<reference evidence="3" key="1">
    <citation type="submission" date="2015-04" db="EMBL/GenBank/DDBJ databases">
        <title>The genome sequence of the plant pathogenic Rhizarian Plasmodiophora brassicae reveals insights in its biotrophic life cycle and the origin of chitin synthesis.</title>
        <authorList>
            <person name="Schwelm A."/>
            <person name="Fogelqvist J."/>
            <person name="Knaust A."/>
            <person name="Julke S."/>
            <person name="Lilja T."/>
            <person name="Dhandapani V."/>
            <person name="Bonilla-Rosso G."/>
            <person name="Karlsson M."/>
            <person name="Shevchenko A."/>
            <person name="Choi S.R."/>
            <person name="Kim H.G."/>
            <person name="Park J.Y."/>
            <person name="Lim Y.P."/>
            <person name="Ludwig-Muller J."/>
            <person name="Dixelius C."/>
        </authorList>
    </citation>
    <scope>NUCLEOTIDE SEQUENCE</scope>
    <source>
        <tissue evidence="3">Potato root galls</tissue>
    </source>
</reference>
<feature type="domain" description="EF-hand" evidence="2">
    <location>
        <begin position="82"/>
        <end position="109"/>
    </location>
</feature>
<accession>A0A0H5QLN6</accession>
<proteinExistence type="predicted"/>
<dbReference type="PROSITE" id="PS00018">
    <property type="entry name" value="EF_HAND_1"/>
    <property type="match status" value="1"/>
</dbReference>
<name>A0A0H5QLN6_9EUKA</name>